<dbReference type="SUPFAM" id="SSF54403">
    <property type="entry name" value="Cystatin/monellin"/>
    <property type="match status" value="1"/>
</dbReference>
<dbReference type="InterPro" id="IPR000010">
    <property type="entry name" value="Cystatin_dom"/>
</dbReference>
<proteinExistence type="inferred from homology"/>
<dbReference type="GO" id="GO:0004869">
    <property type="term" value="F:cysteine-type endopeptidase inhibitor activity"/>
    <property type="evidence" value="ECO:0007669"/>
    <property type="project" value="InterPro"/>
</dbReference>
<dbReference type="Gene3D" id="3.10.450.10">
    <property type="match status" value="1"/>
</dbReference>
<dbReference type="PROSITE" id="PS00287">
    <property type="entry name" value="CYSTATIN"/>
    <property type="match status" value="1"/>
</dbReference>
<dbReference type="InterPro" id="IPR046350">
    <property type="entry name" value="Cystatin_sf"/>
</dbReference>
<sequence length="103" mass="11759">MSSPSAPPSEQGIPGGHKHFQHEADEKFLALIEEQRENINGLVGGKFKLKKIVHVTKQVVSGILYHITAEFEGENQPAKFTFKLIDKPWDQPQERVFEHQRVE</sequence>
<comment type="similarity">
    <text evidence="1">Belongs to the cystatin family.</text>
</comment>
<organism evidence="4">
    <name type="scientific">Nyssomyia neivai</name>
    <dbReference type="NCBI Taxonomy" id="330878"/>
    <lineage>
        <taxon>Eukaryota</taxon>
        <taxon>Metazoa</taxon>
        <taxon>Ecdysozoa</taxon>
        <taxon>Arthropoda</taxon>
        <taxon>Hexapoda</taxon>
        <taxon>Insecta</taxon>
        <taxon>Pterygota</taxon>
        <taxon>Neoptera</taxon>
        <taxon>Endopterygota</taxon>
        <taxon>Diptera</taxon>
        <taxon>Nematocera</taxon>
        <taxon>Psychodoidea</taxon>
        <taxon>Psychodidae</taxon>
        <taxon>Nyssomyia</taxon>
    </lineage>
</organism>
<dbReference type="InterPro" id="IPR018073">
    <property type="entry name" value="Prot_inh_cystat_CS"/>
</dbReference>
<evidence type="ECO:0000256" key="1">
    <source>
        <dbReference type="ARBA" id="ARBA00009403"/>
    </source>
</evidence>
<dbReference type="EMBL" id="GFDF01011423">
    <property type="protein sequence ID" value="JAV02661.1"/>
    <property type="molecule type" value="Transcribed_RNA"/>
</dbReference>
<evidence type="ECO:0000256" key="2">
    <source>
        <dbReference type="SAM" id="MobiDB-lite"/>
    </source>
</evidence>
<evidence type="ECO:0000259" key="3">
    <source>
        <dbReference type="Pfam" id="PF00031"/>
    </source>
</evidence>
<dbReference type="Pfam" id="PF00031">
    <property type="entry name" value="Cystatin"/>
    <property type="match status" value="1"/>
</dbReference>
<feature type="region of interest" description="Disordered" evidence="2">
    <location>
        <begin position="1"/>
        <end position="20"/>
    </location>
</feature>
<accession>A0A1L8D883</accession>
<name>A0A1L8D883_9DIPT</name>
<reference evidence="4" key="1">
    <citation type="submission" date="2016-12" db="EMBL/GenBank/DDBJ databases">
        <title>An insight into the sialome and mialome of the sand fly, Nyssomyia neivai.</title>
        <authorList>
            <person name="Sebastian V."/>
            <person name="Goulart T.M."/>
            <person name="Oliveira W."/>
            <person name="Calvo E."/>
            <person name="Oliveira L.F."/>
            <person name="Pinto M.C."/>
            <person name="Rosselino A.M."/>
            <person name="Ribeiro J.M."/>
        </authorList>
    </citation>
    <scope>NUCLEOTIDE SEQUENCE</scope>
</reference>
<evidence type="ECO:0000313" key="4">
    <source>
        <dbReference type="EMBL" id="JAV02661.1"/>
    </source>
</evidence>
<dbReference type="AlphaFoldDB" id="A0A1L8D883"/>
<protein>
    <recommendedName>
        <fullName evidence="3">Cystatin domain-containing protein</fullName>
    </recommendedName>
</protein>
<feature type="domain" description="Cystatin" evidence="3">
    <location>
        <begin position="45"/>
        <end position="94"/>
    </location>
</feature>
<dbReference type="CDD" id="cd00042">
    <property type="entry name" value="CY"/>
    <property type="match status" value="1"/>
</dbReference>